<evidence type="ECO:0000256" key="10">
    <source>
        <dbReference type="ARBA" id="ARBA00056575"/>
    </source>
</evidence>
<dbReference type="GO" id="GO:0103016">
    <property type="term" value="F:tRNA-uridine 2-sulfurtransferase activity"/>
    <property type="evidence" value="ECO:0007669"/>
    <property type="project" value="UniProtKB-EC"/>
</dbReference>
<dbReference type="NCBIfam" id="TIGR00420">
    <property type="entry name" value="trmU"/>
    <property type="match status" value="1"/>
</dbReference>
<dbReference type="InterPro" id="IPR046885">
    <property type="entry name" value="MnmA-like_C"/>
</dbReference>
<dbReference type="GO" id="GO:0002143">
    <property type="term" value="P:tRNA wobble position uridine thiolation"/>
    <property type="evidence" value="ECO:0007669"/>
    <property type="project" value="TreeGrafter"/>
</dbReference>
<dbReference type="FunFam" id="2.30.30.280:FF:000001">
    <property type="entry name" value="tRNA-specific 2-thiouridylase MnmA"/>
    <property type="match status" value="1"/>
</dbReference>
<feature type="site" description="Interaction with tRNA" evidence="11">
    <location>
        <position position="156"/>
    </location>
</feature>
<dbReference type="PANTHER" id="PTHR11933:SF5">
    <property type="entry name" value="MITOCHONDRIAL TRNA-SPECIFIC 2-THIOURIDYLASE 1"/>
    <property type="match status" value="1"/>
</dbReference>
<dbReference type="SUPFAM" id="SSF52402">
    <property type="entry name" value="Adenine nucleotide alpha hydrolases-like"/>
    <property type="match status" value="1"/>
</dbReference>
<dbReference type="Pfam" id="PF03054">
    <property type="entry name" value="tRNA_Me_trans"/>
    <property type="match status" value="1"/>
</dbReference>
<comment type="catalytic activity">
    <reaction evidence="9 11">
        <text>S-sulfanyl-L-cysteinyl-[protein] + uridine(34) in tRNA + AH2 + ATP = 2-thiouridine(34) in tRNA + L-cysteinyl-[protein] + A + AMP + diphosphate + H(+)</text>
        <dbReference type="Rhea" id="RHEA:47032"/>
        <dbReference type="Rhea" id="RHEA-COMP:10131"/>
        <dbReference type="Rhea" id="RHEA-COMP:11726"/>
        <dbReference type="Rhea" id="RHEA-COMP:11727"/>
        <dbReference type="Rhea" id="RHEA-COMP:11728"/>
        <dbReference type="ChEBI" id="CHEBI:13193"/>
        <dbReference type="ChEBI" id="CHEBI:15378"/>
        <dbReference type="ChEBI" id="CHEBI:17499"/>
        <dbReference type="ChEBI" id="CHEBI:29950"/>
        <dbReference type="ChEBI" id="CHEBI:30616"/>
        <dbReference type="ChEBI" id="CHEBI:33019"/>
        <dbReference type="ChEBI" id="CHEBI:61963"/>
        <dbReference type="ChEBI" id="CHEBI:65315"/>
        <dbReference type="ChEBI" id="CHEBI:87170"/>
        <dbReference type="ChEBI" id="CHEBI:456215"/>
        <dbReference type="EC" id="2.8.1.13"/>
    </reaction>
</comment>
<dbReference type="Gene3D" id="3.40.50.620">
    <property type="entry name" value="HUPs"/>
    <property type="match status" value="1"/>
</dbReference>
<evidence type="ECO:0000313" key="14">
    <source>
        <dbReference type="Proteomes" id="UP000732377"/>
    </source>
</evidence>
<sequence>MPAGRRYGRTRRATLYVTKEGGGRPVSKRVLMAMSGGVDSSVAAALLVEQGYEVIGVTMNTWTDDIPEEIQMNQHSGCCSLAAVEDARSVAHKLGIPYYVMNFQGQFARTVIDYFIEEYTRGRTPNPCIACNRYVKFSAFLEKAKQLECDYVATGHYAVIGQDDRFPGRWLLGKSADARKDQTYVLHNLTQEALAHTLFPVGHLQKSEVRALAAKYGFVTADKPDSQEICFVYDNDYGRFLKERAPEAIVPGPILNTRGEVIGQHQGLPLYTIGQRKGLGLTTPRPVYVVDLDVERNAVIVGEDEETYRGGLVASDLNWIAIPGLTFPRRCRAKIRRMAPEAECTIYPIGEDAVRVEFDRPQRAITPGQAVVFYDGDWVLGGGTIERAIN</sequence>
<feature type="active site" description="Cysteine persulfide intermediate" evidence="11">
    <location>
        <position position="230"/>
    </location>
</feature>
<organism evidence="13 14">
    <name type="scientific">Symbiobacterium thermophilum</name>
    <dbReference type="NCBI Taxonomy" id="2734"/>
    <lineage>
        <taxon>Bacteria</taxon>
        <taxon>Bacillati</taxon>
        <taxon>Bacillota</taxon>
        <taxon>Clostridia</taxon>
        <taxon>Eubacteriales</taxon>
        <taxon>Symbiobacteriaceae</taxon>
        <taxon>Symbiobacterium</taxon>
    </lineage>
</organism>
<keyword evidence="6 11" id="KW-0067">ATP-binding</keyword>
<evidence type="ECO:0000256" key="3">
    <source>
        <dbReference type="ARBA" id="ARBA00022679"/>
    </source>
</evidence>
<reference evidence="13" key="1">
    <citation type="submission" date="2017-11" db="EMBL/GenBank/DDBJ databases">
        <title>Three new genomes from thermophilic consortium.</title>
        <authorList>
            <person name="Quaggio R."/>
            <person name="Amgarten D."/>
            <person name="Setubal J.C."/>
        </authorList>
    </citation>
    <scope>NUCLEOTIDE SEQUENCE</scope>
    <source>
        <strain evidence="13">ZCTH01-B2</strain>
    </source>
</reference>
<protein>
    <recommendedName>
        <fullName evidence="11">tRNA-specific 2-thiouridylase MnmA</fullName>
        <ecNumber evidence="11">2.8.1.13</ecNumber>
    </recommendedName>
</protein>
<keyword evidence="8" id="KW-1015">Disulfide bond</keyword>
<keyword evidence="3 11" id="KW-0808">Transferase</keyword>
<dbReference type="AlphaFoldDB" id="A0A953LIF6"/>
<comment type="caution">
    <text evidence="11">Lacks conserved residue(s) required for the propagation of feature annotation.</text>
</comment>
<comment type="function">
    <text evidence="10 11">Catalyzes the 2-thiolation of uridine at the wobble position (U34) of tRNA, leading to the formation of s(2)U34.</text>
</comment>
<dbReference type="FunFam" id="3.40.50.620:FF:000115">
    <property type="entry name" value="tRNA-specific 2-thiouridylase MnmA"/>
    <property type="match status" value="1"/>
</dbReference>
<feature type="site" description="Interaction with tRNA" evidence="11">
    <location>
        <position position="369"/>
    </location>
</feature>
<evidence type="ECO:0000256" key="2">
    <source>
        <dbReference type="ARBA" id="ARBA00022555"/>
    </source>
</evidence>
<dbReference type="InterPro" id="IPR046884">
    <property type="entry name" value="MnmA-like_central"/>
</dbReference>
<evidence type="ECO:0000256" key="5">
    <source>
        <dbReference type="ARBA" id="ARBA00022741"/>
    </source>
</evidence>
<evidence type="ECO:0000256" key="9">
    <source>
        <dbReference type="ARBA" id="ARBA00051542"/>
    </source>
</evidence>
<dbReference type="EMBL" id="PIUK01000053">
    <property type="protein sequence ID" value="MBY6276019.1"/>
    <property type="molecule type" value="Genomic_DNA"/>
</dbReference>
<dbReference type="PANTHER" id="PTHR11933">
    <property type="entry name" value="TRNA 5-METHYLAMINOMETHYL-2-THIOURIDYLATE -METHYLTRANSFERASE"/>
    <property type="match status" value="1"/>
</dbReference>
<keyword evidence="7 11" id="KW-0694">RNA-binding</keyword>
<dbReference type="NCBIfam" id="NF001138">
    <property type="entry name" value="PRK00143.1"/>
    <property type="match status" value="1"/>
</dbReference>
<feature type="binding site" evidence="11">
    <location>
        <position position="59"/>
    </location>
    <ligand>
        <name>ATP</name>
        <dbReference type="ChEBI" id="CHEBI:30616"/>
    </ligand>
</feature>
<comment type="subcellular location">
    <subcellularLocation>
        <location evidence="11">Cytoplasm</location>
    </subcellularLocation>
</comment>
<dbReference type="CDD" id="cd01998">
    <property type="entry name" value="MnmA_TRMU-like"/>
    <property type="match status" value="1"/>
</dbReference>
<feature type="binding site" evidence="11">
    <location>
        <begin position="33"/>
        <end position="40"/>
    </location>
    <ligand>
        <name>ATP</name>
        <dbReference type="ChEBI" id="CHEBI:30616"/>
    </ligand>
</feature>
<dbReference type="Gene3D" id="2.40.30.10">
    <property type="entry name" value="Translation factors"/>
    <property type="match status" value="1"/>
</dbReference>
<evidence type="ECO:0000256" key="4">
    <source>
        <dbReference type="ARBA" id="ARBA00022694"/>
    </source>
</evidence>
<name>A0A953LIF6_SYMTR</name>
<keyword evidence="4 11" id="KW-0819">tRNA processing</keyword>
<evidence type="ECO:0000256" key="6">
    <source>
        <dbReference type="ARBA" id="ARBA00022840"/>
    </source>
</evidence>
<evidence type="ECO:0000313" key="13">
    <source>
        <dbReference type="EMBL" id="MBY6276019.1"/>
    </source>
</evidence>
<keyword evidence="1 11" id="KW-0963">Cytoplasm</keyword>
<feature type="binding site" evidence="11">
    <location>
        <position position="155"/>
    </location>
    <ligand>
        <name>ATP</name>
        <dbReference type="ChEBI" id="CHEBI:30616"/>
    </ligand>
</feature>
<dbReference type="Gene3D" id="2.30.30.280">
    <property type="entry name" value="Adenine nucleotide alpha hydrolases-like domains"/>
    <property type="match status" value="1"/>
</dbReference>
<accession>A0A953LIF6</accession>
<comment type="caution">
    <text evidence="13">The sequence shown here is derived from an EMBL/GenBank/DDBJ whole genome shotgun (WGS) entry which is preliminary data.</text>
</comment>
<comment type="similarity">
    <text evidence="11">Belongs to the MnmA/TRMU family.</text>
</comment>
<feature type="region of interest" description="Interaction with tRNA" evidence="11">
    <location>
        <begin position="180"/>
        <end position="182"/>
    </location>
</feature>
<evidence type="ECO:0000256" key="11">
    <source>
        <dbReference type="HAMAP-Rule" id="MF_00144"/>
    </source>
</evidence>
<dbReference type="InterPro" id="IPR001763">
    <property type="entry name" value="Rhodanese-like_dom"/>
</dbReference>
<dbReference type="Proteomes" id="UP000732377">
    <property type="component" value="Unassembled WGS sequence"/>
</dbReference>
<dbReference type="PROSITE" id="PS50206">
    <property type="entry name" value="RHODANESE_3"/>
    <property type="match status" value="1"/>
</dbReference>
<dbReference type="InterPro" id="IPR023382">
    <property type="entry name" value="MnmA-like_central_sf"/>
</dbReference>
<evidence type="ECO:0000256" key="7">
    <source>
        <dbReference type="ARBA" id="ARBA00022884"/>
    </source>
</evidence>
<gene>
    <name evidence="11" type="primary">mnmA</name>
    <name evidence="13" type="ORF">CWE10_07300</name>
</gene>
<feature type="active site" description="Nucleophile" evidence="11">
    <location>
        <position position="131"/>
    </location>
</feature>
<dbReference type="EC" id="2.8.1.13" evidence="11"/>
<keyword evidence="2 11" id="KW-0820">tRNA-binding</keyword>
<dbReference type="GO" id="GO:0005524">
    <property type="term" value="F:ATP binding"/>
    <property type="evidence" value="ECO:0007669"/>
    <property type="project" value="UniProtKB-KW"/>
</dbReference>
<dbReference type="GO" id="GO:0000049">
    <property type="term" value="F:tRNA binding"/>
    <property type="evidence" value="ECO:0007669"/>
    <property type="project" value="UniProtKB-KW"/>
</dbReference>
<evidence type="ECO:0000256" key="1">
    <source>
        <dbReference type="ARBA" id="ARBA00022490"/>
    </source>
</evidence>
<evidence type="ECO:0000259" key="12">
    <source>
        <dbReference type="PROSITE" id="PS50206"/>
    </source>
</evidence>
<proteinExistence type="inferred from homology"/>
<keyword evidence="5 11" id="KW-0547">Nucleotide-binding</keyword>
<dbReference type="InterPro" id="IPR014729">
    <property type="entry name" value="Rossmann-like_a/b/a_fold"/>
</dbReference>
<dbReference type="InterPro" id="IPR004506">
    <property type="entry name" value="MnmA-like"/>
</dbReference>
<dbReference type="Pfam" id="PF20259">
    <property type="entry name" value="tRNA_Me_trans_M"/>
    <property type="match status" value="1"/>
</dbReference>
<feature type="domain" description="Rhodanese" evidence="12">
    <location>
        <begin position="35"/>
        <end position="71"/>
    </location>
</feature>
<dbReference type="GO" id="GO:0005737">
    <property type="term" value="C:cytoplasm"/>
    <property type="evidence" value="ECO:0007669"/>
    <property type="project" value="UniProtKB-SubCell"/>
</dbReference>
<dbReference type="Pfam" id="PF20258">
    <property type="entry name" value="tRNA_Me_trans_C"/>
    <property type="match status" value="1"/>
</dbReference>
<evidence type="ECO:0000256" key="8">
    <source>
        <dbReference type="ARBA" id="ARBA00023157"/>
    </source>
</evidence>
<dbReference type="FunFam" id="2.40.30.10:FF:000023">
    <property type="entry name" value="tRNA-specific 2-thiouridylase MnmA"/>
    <property type="match status" value="1"/>
</dbReference>
<dbReference type="HAMAP" id="MF_00144">
    <property type="entry name" value="tRNA_thiouridyl_MnmA"/>
    <property type="match status" value="1"/>
</dbReference>